<reference evidence="4 5" key="1">
    <citation type="submission" date="2019-05" db="EMBL/GenBank/DDBJ databases">
        <title>Emergence of the Ug99 lineage of the wheat stem rust pathogen through somatic hybridization.</title>
        <authorList>
            <person name="Li F."/>
            <person name="Upadhyaya N.M."/>
            <person name="Sperschneider J."/>
            <person name="Matny O."/>
            <person name="Nguyen-Phuc H."/>
            <person name="Mago R."/>
            <person name="Raley C."/>
            <person name="Miller M.E."/>
            <person name="Silverstein K.A.T."/>
            <person name="Henningsen E."/>
            <person name="Hirsch C.D."/>
            <person name="Visser B."/>
            <person name="Pretorius Z.A."/>
            <person name="Steffenson B.J."/>
            <person name="Schwessinger B."/>
            <person name="Dodds P.N."/>
            <person name="Figueroa M."/>
        </authorList>
    </citation>
    <scope>NUCLEOTIDE SEQUENCE [LARGE SCALE GENOMIC DNA]</scope>
    <source>
        <strain evidence="2">21-0</strain>
        <strain evidence="3 5">Ug99</strain>
    </source>
</reference>
<organism evidence="2 4">
    <name type="scientific">Puccinia graminis f. sp. tritici</name>
    <dbReference type="NCBI Taxonomy" id="56615"/>
    <lineage>
        <taxon>Eukaryota</taxon>
        <taxon>Fungi</taxon>
        <taxon>Dikarya</taxon>
        <taxon>Basidiomycota</taxon>
        <taxon>Pucciniomycotina</taxon>
        <taxon>Pucciniomycetes</taxon>
        <taxon>Pucciniales</taxon>
        <taxon>Pucciniaceae</taxon>
        <taxon>Puccinia</taxon>
    </lineage>
</organism>
<feature type="chain" id="PRO_5036137618" evidence="1">
    <location>
        <begin position="19"/>
        <end position="60"/>
    </location>
</feature>
<proteinExistence type="predicted"/>
<accession>A0A5B0P1F1</accession>
<evidence type="ECO:0000256" key="1">
    <source>
        <dbReference type="SAM" id="SignalP"/>
    </source>
</evidence>
<comment type="caution">
    <text evidence="2">The sequence shown here is derived from an EMBL/GenBank/DDBJ whole genome shotgun (WGS) entry which is preliminary data.</text>
</comment>
<dbReference type="EMBL" id="VDEP01000238">
    <property type="protein sequence ID" value="KAA1121603.1"/>
    <property type="molecule type" value="Genomic_DNA"/>
</dbReference>
<dbReference type="OrthoDB" id="1657402at2759"/>
<dbReference type="Proteomes" id="UP000324748">
    <property type="component" value="Unassembled WGS sequence"/>
</dbReference>
<keyword evidence="1" id="KW-0732">Signal</keyword>
<evidence type="ECO:0000313" key="3">
    <source>
        <dbReference type="EMBL" id="KAA1121603.1"/>
    </source>
</evidence>
<name>A0A5B0P1F1_PUCGR</name>
<keyword evidence="4" id="KW-1185">Reference proteome</keyword>
<evidence type="ECO:0000313" key="2">
    <source>
        <dbReference type="EMBL" id="KAA1094692.1"/>
    </source>
</evidence>
<dbReference type="Proteomes" id="UP000325313">
    <property type="component" value="Unassembled WGS sequence"/>
</dbReference>
<protein>
    <submittedName>
        <fullName evidence="2">Uncharacterized protein</fullName>
    </submittedName>
</protein>
<sequence>MNLRFALLALGLFRCGAALSERGAQSQSVVSWDRHSILLRGERIFIQSGEFILRIITLPV</sequence>
<evidence type="ECO:0000313" key="5">
    <source>
        <dbReference type="Proteomes" id="UP000325313"/>
    </source>
</evidence>
<dbReference type="AlphaFoldDB" id="A0A5B0P1F1"/>
<evidence type="ECO:0000313" key="4">
    <source>
        <dbReference type="Proteomes" id="UP000324748"/>
    </source>
</evidence>
<dbReference type="EMBL" id="VSWC01000079">
    <property type="protein sequence ID" value="KAA1094692.1"/>
    <property type="molecule type" value="Genomic_DNA"/>
</dbReference>
<feature type="signal peptide" evidence="1">
    <location>
        <begin position="1"/>
        <end position="18"/>
    </location>
</feature>
<gene>
    <name evidence="2" type="ORF">PGT21_028421</name>
    <name evidence="3" type="ORF">PGTUg99_033371</name>
</gene>